<dbReference type="AlphaFoldDB" id="A0ABD0V486"/>
<evidence type="ECO:0000313" key="4">
    <source>
        <dbReference type="EMBL" id="KAL0919877.1"/>
    </source>
</evidence>
<dbReference type="Proteomes" id="UP001552299">
    <property type="component" value="Unassembled WGS sequence"/>
</dbReference>
<dbReference type="InterPro" id="IPR027806">
    <property type="entry name" value="HARBI1_dom"/>
</dbReference>
<dbReference type="EMBL" id="JANQDX010000009">
    <property type="protein sequence ID" value="KAL0919877.1"/>
    <property type="molecule type" value="Genomic_DNA"/>
</dbReference>
<evidence type="ECO:0000313" key="5">
    <source>
        <dbReference type="Proteomes" id="UP001552299"/>
    </source>
</evidence>
<dbReference type="GO" id="GO:0046872">
    <property type="term" value="F:metal ion binding"/>
    <property type="evidence" value="ECO:0007669"/>
    <property type="project" value="UniProtKB-KW"/>
</dbReference>
<dbReference type="Pfam" id="PF13359">
    <property type="entry name" value="DDE_Tnp_4"/>
    <property type="match status" value="1"/>
</dbReference>
<protein>
    <recommendedName>
        <fullName evidence="3">DDE Tnp4 domain-containing protein</fullName>
    </recommendedName>
</protein>
<keyword evidence="5" id="KW-1185">Reference proteome</keyword>
<feature type="domain" description="DDE Tnp4" evidence="3">
    <location>
        <begin position="244"/>
        <end position="365"/>
    </location>
</feature>
<name>A0ABD0V486_DENTH</name>
<evidence type="ECO:0000256" key="1">
    <source>
        <dbReference type="ARBA" id="ARBA00001968"/>
    </source>
</evidence>
<evidence type="ECO:0000259" key="3">
    <source>
        <dbReference type="Pfam" id="PF13359"/>
    </source>
</evidence>
<keyword evidence="2" id="KW-0479">Metal-binding</keyword>
<sequence length="419" mass="46955">METRPLAALVSSLVSQALLLLLLIFQSNPNLILPSPLSQTLITLLRLFSSPHLTATTSHLPLNRKRRLEEIDELEIQEEEDDEETEEEDNDHRIIEEMTHCSALDPHPNPDYFKLHFGMRSATFEWLASLLDPLIDSRDPSDSPFRLPTTTRLALALARLSTGADYADLSSRFSVSEPAARFCTRHLCRVLCTNFRFWLAFPSSPELLRPVSSGFSSLAGLPGCCGALAPARFHLDRGPATAFLVADVSSRILSFSVKFHGERSGFEVLKQSSLYKDAMEGRLLGPEQYLVGDESQHLYPWLMVPFAKPVPGSCEEDFNLALRVMCWPARRAIYSLHNWRVLSRLEKESAKVAVAFIGTCAILHNILLMKEDDSALADVGEEFLLSSEQYRNEEKHTTDNKAILLRSTLAVKARECGTL</sequence>
<comment type="caution">
    <text evidence="4">The sequence shown here is derived from an EMBL/GenBank/DDBJ whole genome shotgun (WGS) entry which is preliminary data.</text>
</comment>
<proteinExistence type="predicted"/>
<accession>A0ABD0V486</accession>
<reference evidence="4 5" key="1">
    <citation type="journal article" date="2024" name="Plant Biotechnol. J.">
        <title>Dendrobium thyrsiflorum genome and its molecular insights into genes involved in important horticultural traits.</title>
        <authorList>
            <person name="Chen B."/>
            <person name="Wang J.Y."/>
            <person name="Zheng P.J."/>
            <person name="Li K.L."/>
            <person name="Liang Y.M."/>
            <person name="Chen X.F."/>
            <person name="Zhang C."/>
            <person name="Zhao X."/>
            <person name="He X."/>
            <person name="Zhang G.Q."/>
            <person name="Liu Z.J."/>
            <person name="Xu Q."/>
        </authorList>
    </citation>
    <scope>NUCLEOTIDE SEQUENCE [LARGE SCALE GENOMIC DNA]</scope>
    <source>
        <strain evidence="4">GZMU011</strain>
    </source>
</reference>
<evidence type="ECO:0000256" key="2">
    <source>
        <dbReference type="ARBA" id="ARBA00022723"/>
    </source>
</evidence>
<organism evidence="4 5">
    <name type="scientific">Dendrobium thyrsiflorum</name>
    <name type="common">Pinecone-like raceme dendrobium</name>
    <name type="synonym">Orchid</name>
    <dbReference type="NCBI Taxonomy" id="117978"/>
    <lineage>
        <taxon>Eukaryota</taxon>
        <taxon>Viridiplantae</taxon>
        <taxon>Streptophyta</taxon>
        <taxon>Embryophyta</taxon>
        <taxon>Tracheophyta</taxon>
        <taxon>Spermatophyta</taxon>
        <taxon>Magnoliopsida</taxon>
        <taxon>Liliopsida</taxon>
        <taxon>Asparagales</taxon>
        <taxon>Orchidaceae</taxon>
        <taxon>Epidendroideae</taxon>
        <taxon>Malaxideae</taxon>
        <taxon>Dendrobiinae</taxon>
        <taxon>Dendrobium</taxon>
    </lineage>
</organism>
<comment type="cofactor">
    <cofactor evidence="1">
        <name>a divalent metal cation</name>
        <dbReference type="ChEBI" id="CHEBI:60240"/>
    </cofactor>
</comment>
<gene>
    <name evidence="4" type="ORF">M5K25_012001</name>
</gene>